<dbReference type="GO" id="GO:0004523">
    <property type="term" value="F:RNA-DNA hybrid ribonuclease activity"/>
    <property type="evidence" value="ECO:0007669"/>
    <property type="project" value="UniProtKB-EC"/>
</dbReference>
<dbReference type="InterPro" id="IPR002156">
    <property type="entry name" value="RNaseH_domain"/>
</dbReference>
<dbReference type="CDD" id="cd09277">
    <property type="entry name" value="RNase_HI_bacteria_like"/>
    <property type="match status" value="1"/>
</dbReference>
<evidence type="ECO:0000256" key="3">
    <source>
        <dbReference type="ARBA" id="ARBA00004065"/>
    </source>
</evidence>
<dbReference type="PANTHER" id="PTHR10642:SF26">
    <property type="entry name" value="RIBONUCLEASE H1"/>
    <property type="match status" value="1"/>
</dbReference>
<dbReference type="InterPro" id="IPR012337">
    <property type="entry name" value="RNaseH-like_sf"/>
</dbReference>
<dbReference type="SUPFAM" id="SSF55658">
    <property type="entry name" value="L9 N-domain-like"/>
    <property type="match status" value="1"/>
</dbReference>
<dbReference type="Pfam" id="PF00075">
    <property type="entry name" value="RNase_H"/>
    <property type="match status" value="1"/>
</dbReference>
<comment type="catalytic activity">
    <reaction evidence="1">
        <text>Endonucleolytic cleavage to 5'-phosphomonoester.</text>
        <dbReference type="EC" id="3.1.26.4"/>
    </reaction>
</comment>
<dbReference type="FunFam" id="3.40.970.10:FF:000002">
    <property type="entry name" value="Ribonuclease H"/>
    <property type="match status" value="1"/>
</dbReference>
<dbReference type="Gene3D" id="3.40.970.10">
    <property type="entry name" value="Ribonuclease H1, N-terminal domain"/>
    <property type="match status" value="1"/>
</dbReference>
<evidence type="ECO:0000313" key="13">
    <source>
        <dbReference type="EMBL" id="SDD58917.1"/>
    </source>
</evidence>
<dbReference type="InterPro" id="IPR031845">
    <property type="entry name" value="RnlA_toxin_NRD"/>
</dbReference>
<sequence>MAKKKFYAVRVGKIPGIYQTWSQAEEQVKGFPGAEYKSFSTEGEAIRYMSREEIKESESVSDEISVINEKIEQEIKNLRDREVIAFVDGSHSLDADGKEKYSFGVLLLTNESEDSLYKAFIDKTYMDSRNIAGEIEGVKQAILWAIESNKQRIKIFYDYEGIEKWATKEWKSKVKISQEYSKFFDEKSKLINIEFEHVKAHSGIVYNEKADELAKKALLSQGYKTYNDGSIYFIGFQKQDWLNMVESLNNEINEEDIKDKIKVEESSPKDYLDKLLLVFDGQRVIINCYKGNKSYVQGKQSLLFRKIISLAIENLPTDSAVIEVLNTYHDLTVEKLEVENAFSTLLPNFPIDDKDTKLRNTLLSSVFNTLITGYMPDYTCLVTPLFRAMEFYLHRILHDKLGKNTTRTGKDGKFKRNNFAFFDENETTGNFEYNSSAVGLSSNQIDYLNQLYSSYNKMRHPYSHWSENSMDTHVITDIKTAHELILEGLQFINKYYIIF</sequence>
<dbReference type="Gene3D" id="3.30.420.10">
    <property type="entry name" value="Ribonuclease H-like superfamily/Ribonuclease H"/>
    <property type="match status" value="1"/>
</dbReference>
<dbReference type="InterPro" id="IPR009027">
    <property type="entry name" value="Ribosomal_bL9/RNase_H1_N"/>
</dbReference>
<dbReference type="Pfam" id="PF15935">
    <property type="entry name" value="RnlA_toxin"/>
    <property type="match status" value="1"/>
</dbReference>
<proteinExistence type="inferred from homology"/>
<keyword evidence="11" id="KW-0460">Magnesium</keyword>
<dbReference type="PANTHER" id="PTHR10642">
    <property type="entry name" value="RIBONUCLEASE H1"/>
    <property type="match status" value="1"/>
</dbReference>
<evidence type="ECO:0000256" key="4">
    <source>
        <dbReference type="ARBA" id="ARBA00005300"/>
    </source>
</evidence>
<keyword evidence="8" id="KW-0479">Metal-binding</keyword>
<evidence type="ECO:0000256" key="10">
    <source>
        <dbReference type="ARBA" id="ARBA00022801"/>
    </source>
</evidence>
<evidence type="ECO:0000256" key="11">
    <source>
        <dbReference type="ARBA" id="ARBA00022842"/>
    </source>
</evidence>
<dbReference type="Gene3D" id="6.10.250.2650">
    <property type="match status" value="1"/>
</dbReference>
<evidence type="ECO:0000256" key="5">
    <source>
        <dbReference type="ARBA" id="ARBA00012180"/>
    </source>
</evidence>
<protein>
    <recommendedName>
        <fullName evidence="6">Ribonuclease H</fullName>
        <ecNumber evidence="5">3.1.26.4</ecNumber>
    </recommendedName>
</protein>
<keyword evidence="9" id="KW-0255">Endonuclease</keyword>
<dbReference type="EMBL" id="FNAF01000004">
    <property type="protein sequence ID" value="SDD58917.1"/>
    <property type="molecule type" value="Genomic_DNA"/>
</dbReference>
<gene>
    <name evidence="13" type="ORF">SAMN04489866_104185</name>
</gene>
<dbReference type="InterPro" id="IPR037056">
    <property type="entry name" value="RNase_H1_N_sf"/>
</dbReference>
<dbReference type="AlphaFoldDB" id="A0A1G6W110"/>
<comment type="similarity">
    <text evidence="4">Belongs to the RNase H family.</text>
</comment>
<evidence type="ECO:0000256" key="6">
    <source>
        <dbReference type="ARBA" id="ARBA00017721"/>
    </source>
</evidence>
<name>A0A1G6W110_PEPNI</name>
<evidence type="ECO:0000256" key="1">
    <source>
        <dbReference type="ARBA" id="ARBA00000077"/>
    </source>
</evidence>
<dbReference type="InterPro" id="IPR011320">
    <property type="entry name" value="RNase_H1_N"/>
</dbReference>
<comment type="function">
    <text evidence="3">Endonuclease that specifically degrades the RNA of RNA-DNA hybrids.</text>
</comment>
<dbReference type="Proteomes" id="UP000198995">
    <property type="component" value="Unassembled WGS sequence"/>
</dbReference>
<keyword evidence="10" id="KW-0378">Hydrolase</keyword>
<evidence type="ECO:0000259" key="12">
    <source>
        <dbReference type="PROSITE" id="PS50879"/>
    </source>
</evidence>
<dbReference type="Pfam" id="PF01693">
    <property type="entry name" value="Cauli_VI"/>
    <property type="match status" value="1"/>
</dbReference>
<accession>A0A1G6W110</accession>
<dbReference type="SUPFAM" id="SSF53098">
    <property type="entry name" value="Ribonuclease H-like"/>
    <property type="match status" value="1"/>
</dbReference>
<dbReference type="GO" id="GO:0003676">
    <property type="term" value="F:nucleic acid binding"/>
    <property type="evidence" value="ECO:0007669"/>
    <property type="project" value="InterPro"/>
</dbReference>
<dbReference type="PROSITE" id="PS50879">
    <property type="entry name" value="RNASE_H_1"/>
    <property type="match status" value="1"/>
</dbReference>
<evidence type="ECO:0000256" key="8">
    <source>
        <dbReference type="ARBA" id="ARBA00022723"/>
    </source>
</evidence>
<evidence type="ECO:0000256" key="2">
    <source>
        <dbReference type="ARBA" id="ARBA00001946"/>
    </source>
</evidence>
<dbReference type="GO" id="GO:0043137">
    <property type="term" value="P:DNA replication, removal of RNA primer"/>
    <property type="evidence" value="ECO:0007669"/>
    <property type="project" value="TreeGrafter"/>
</dbReference>
<evidence type="ECO:0000256" key="9">
    <source>
        <dbReference type="ARBA" id="ARBA00022759"/>
    </source>
</evidence>
<evidence type="ECO:0000313" key="14">
    <source>
        <dbReference type="Proteomes" id="UP000198995"/>
    </source>
</evidence>
<comment type="cofactor">
    <cofactor evidence="2">
        <name>Mg(2+)</name>
        <dbReference type="ChEBI" id="CHEBI:18420"/>
    </cofactor>
</comment>
<dbReference type="STRING" id="2741.SAMN04489866_104185"/>
<dbReference type="InterPro" id="IPR050092">
    <property type="entry name" value="RNase_H"/>
</dbReference>
<evidence type="ECO:0000256" key="7">
    <source>
        <dbReference type="ARBA" id="ARBA00022722"/>
    </source>
</evidence>
<dbReference type="InterPro" id="IPR043994">
    <property type="entry name" value="RnlA/LsoA-toxin_DBD"/>
</dbReference>
<feature type="domain" description="RNase H type-1" evidence="12">
    <location>
        <begin position="79"/>
        <end position="219"/>
    </location>
</feature>
<dbReference type="EC" id="3.1.26.4" evidence="5"/>
<dbReference type="RefSeq" id="WP_091791644.1">
    <property type="nucleotide sequence ID" value="NZ_FNAF01000004.1"/>
</dbReference>
<dbReference type="OrthoDB" id="9811552at2"/>
<keyword evidence="7" id="KW-0540">Nuclease</keyword>
<dbReference type="GO" id="GO:0046872">
    <property type="term" value="F:metal ion binding"/>
    <property type="evidence" value="ECO:0007669"/>
    <property type="project" value="UniProtKB-KW"/>
</dbReference>
<dbReference type="Pfam" id="PF19034">
    <property type="entry name" value="RnlA-toxin_DBD"/>
    <property type="match status" value="1"/>
</dbReference>
<keyword evidence="14" id="KW-1185">Reference proteome</keyword>
<organism evidence="13 14">
    <name type="scientific">Peptococcus niger</name>
    <dbReference type="NCBI Taxonomy" id="2741"/>
    <lineage>
        <taxon>Bacteria</taxon>
        <taxon>Bacillati</taxon>
        <taxon>Bacillota</taxon>
        <taxon>Clostridia</taxon>
        <taxon>Eubacteriales</taxon>
        <taxon>Peptococcaceae</taxon>
        <taxon>Peptococcus</taxon>
    </lineage>
</organism>
<dbReference type="InterPro" id="IPR036397">
    <property type="entry name" value="RNaseH_sf"/>
</dbReference>
<reference evidence="13 14" key="1">
    <citation type="submission" date="2016-10" db="EMBL/GenBank/DDBJ databases">
        <authorList>
            <person name="de Groot N.N."/>
        </authorList>
    </citation>
    <scope>NUCLEOTIDE SEQUENCE [LARGE SCALE GENOMIC DNA]</scope>
    <source>
        <strain evidence="13 14">DSM 20475</strain>
    </source>
</reference>